<dbReference type="Pfam" id="PF01510">
    <property type="entry name" value="Amidase_2"/>
    <property type="match status" value="1"/>
</dbReference>
<evidence type="ECO:0000256" key="1">
    <source>
        <dbReference type="ARBA" id="ARBA00007553"/>
    </source>
</evidence>
<dbReference type="EMBL" id="JAFBEE010000029">
    <property type="protein sequence ID" value="MBM7616273.1"/>
    <property type="molecule type" value="Genomic_DNA"/>
</dbReference>
<dbReference type="PANTHER" id="PTHR11022:SF41">
    <property type="entry name" value="PEPTIDOGLYCAN-RECOGNITION PROTEIN LC-RELATED"/>
    <property type="match status" value="1"/>
</dbReference>
<dbReference type="InterPro" id="IPR006619">
    <property type="entry name" value="PGRP_domain_met/bac"/>
</dbReference>
<evidence type="ECO:0000313" key="5">
    <source>
        <dbReference type="Proteomes" id="UP001314796"/>
    </source>
</evidence>
<dbReference type="SMART" id="SM00701">
    <property type="entry name" value="PGRP"/>
    <property type="match status" value="1"/>
</dbReference>
<name>A0ABS2NTK7_9FIRM</name>
<dbReference type="SUPFAM" id="SSF55846">
    <property type="entry name" value="N-acetylmuramoyl-L-alanine amidase-like"/>
    <property type="match status" value="1"/>
</dbReference>
<comment type="similarity">
    <text evidence="1">Belongs to the N-acetylmuramoyl-L-alanine amidase 2 family.</text>
</comment>
<evidence type="ECO:0000259" key="3">
    <source>
        <dbReference type="SMART" id="SM00701"/>
    </source>
</evidence>
<dbReference type="Gene3D" id="3.40.80.10">
    <property type="entry name" value="Peptidoglycan recognition protein-like"/>
    <property type="match status" value="1"/>
</dbReference>
<dbReference type="InterPro" id="IPR036505">
    <property type="entry name" value="Amidase/PGRP_sf"/>
</dbReference>
<evidence type="ECO:0000313" key="4">
    <source>
        <dbReference type="EMBL" id="MBM7616273.1"/>
    </source>
</evidence>
<gene>
    <name evidence="4" type="ORF">JOC73_002855</name>
</gene>
<dbReference type="CDD" id="cd06583">
    <property type="entry name" value="PGRP"/>
    <property type="match status" value="1"/>
</dbReference>
<keyword evidence="2" id="KW-0732">Signal</keyword>
<protein>
    <recommendedName>
        <fullName evidence="3">Peptidoglycan recognition protein family domain-containing protein</fullName>
    </recommendedName>
</protein>
<comment type="caution">
    <text evidence="4">The sequence shown here is derived from an EMBL/GenBank/DDBJ whole genome shotgun (WGS) entry which is preliminary data.</text>
</comment>
<accession>A0ABS2NTK7</accession>
<reference evidence="4 5" key="1">
    <citation type="submission" date="2021-01" db="EMBL/GenBank/DDBJ databases">
        <title>Genomic Encyclopedia of Type Strains, Phase IV (KMG-IV): sequencing the most valuable type-strain genomes for metagenomic binning, comparative biology and taxonomic classification.</title>
        <authorList>
            <person name="Goeker M."/>
        </authorList>
    </citation>
    <scope>NUCLEOTIDE SEQUENCE [LARGE SCALE GENOMIC DNA]</scope>
    <source>
        <strain evidence="4 5">DSM 25890</strain>
    </source>
</reference>
<feature type="signal peptide" evidence="2">
    <location>
        <begin position="1"/>
        <end position="29"/>
    </location>
</feature>
<sequence length="214" mass="23880">MLNKKLTKKMLLVFCIVCTLVALEVSAFAATSWQYQPKPTILSRSSWTTRAPKTVLDNRGAGTYLIFHHTGWKFSSTSQADAAAEIKKIQDYHMDNKNWDDIAYHYIIDPAGRIWTGRADTKMGAHTSGYNNNIGIVNLGDYEGVWGIGANSVTTASYNAMVSLSRYLGYRDSLDLTFVKNHNDFADTACPGRNMEAWIYDSLAGNLSQSMKKN</sequence>
<organism evidence="4 5">
    <name type="scientific">Alkaliphilus hydrothermalis</name>
    <dbReference type="NCBI Taxonomy" id="1482730"/>
    <lineage>
        <taxon>Bacteria</taxon>
        <taxon>Bacillati</taxon>
        <taxon>Bacillota</taxon>
        <taxon>Clostridia</taxon>
        <taxon>Peptostreptococcales</taxon>
        <taxon>Natronincolaceae</taxon>
        <taxon>Alkaliphilus</taxon>
    </lineage>
</organism>
<dbReference type="InterPro" id="IPR015510">
    <property type="entry name" value="PGRP"/>
</dbReference>
<proteinExistence type="inferred from homology"/>
<keyword evidence="5" id="KW-1185">Reference proteome</keyword>
<evidence type="ECO:0000256" key="2">
    <source>
        <dbReference type="SAM" id="SignalP"/>
    </source>
</evidence>
<dbReference type="RefSeq" id="WP_204404322.1">
    <property type="nucleotide sequence ID" value="NZ_JAFBEE010000029.1"/>
</dbReference>
<dbReference type="Proteomes" id="UP001314796">
    <property type="component" value="Unassembled WGS sequence"/>
</dbReference>
<feature type="domain" description="Peptidoglycan recognition protein family" evidence="3">
    <location>
        <begin position="39"/>
        <end position="174"/>
    </location>
</feature>
<dbReference type="PANTHER" id="PTHR11022">
    <property type="entry name" value="PEPTIDOGLYCAN RECOGNITION PROTEIN"/>
    <property type="match status" value="1"/>
</dbReference>
<dbReference type="InterPro" id="IPR002502">
    <property type="entry name" value="Amidase_domain"/>
</dbReference>
<feature type="chain" id="PRO_5046738168" description="Peptidoglycan recognition protein family domain-containing protein" evidence="2">
    <location>
        <begin position="30"/>
        <end position="214"/>
    </location>
</feature>